<dbReference type="KEGG" id="crf:FRC0190_01619"/>
<evidence type="ECO:0000259" key="8">
    <source>
        <dbReference type="PROSITE" id="PS51779"/>
    </source>
</evidence>
<dbReference type="PANTHER" id="PTHR37820:SF1">
    <property type="entry name" value="CELL DIVISION PROTEIN FTSQ"/>
    <property type="match status" value="1"/>
</dbReference>
<evidence type="ECO:0000313" key="12">
    <source>
        <dbReference type="Proteomes" id="UP001265983"/>
    </source>
</evidence>
<gene>
    <name evidence="10" type="ORF">FRC0190_01619</name>
    <name evidence="9" type="ORF">P8T80_08475</name>
</gene>
<evidence type="ECO:0000256" key="4">
    <source>
        <dbReference type="ARBA" id="ARBA00022692"/>
    </source>
</evidence>
<dbReference type="Proteomes" id="UP001265983">
    <property type="component" value="Unassembled WGS sequence"/>
</dbReference>
<accession>A0A6I8MGQ8</accession>
<keyword evidence="6" id="KW-0472">Membrane</keyword>
<evidence type="ECO:0000313" key="9">
    <source>
        <dbReference type="EMBL" id="MDT9411412.1"/>
    </source>
</evidence>
<keyword evidence="12" id="KW-1185">Reference proteome</keyword>
<dbReference type="PROSITE" id="PS51257">
    <property type="entry name" value="PROKAR_LIPOPROTEIN"/>
    <property type="match status" value="1"/>
</dbReference>
<feature type="domain" description="POTRA" evidence="8">
    <location>
        <begin position="29"/>
        <end position="97"/>
    </location>
</feature>
<dbReference type="InterPro" id="IPR013685">
    <property type="entry name" value="POTRA_FtsQ_type"/>
</dbReference>
<evidence type="ECO:0000313" key="11">
    <source>
        <dbReference type="Proteomes" id="UP000423525"/>
    </source>
</evidence>
<keyword evidence="2" id="KW-1003">Cell membrane</keyword>
<evidence type="ECO:0000313" key="10">
    <source>
        <dbReference type="EMBL" id="VZH85675.1"/>
    </source>
</evidence>
<proteinExistence type="predicted"/>
<name>A0A6I8MGQ8_9CORY</name>
<dbReference type="Proteomes" id="UP000423525">
    <property type="component" value="Chromosome"/>
</dbReference>
<keyword evidence="7" id="KW-0131">Cell cycle</keyword>
<dbReference type="InterPro" id="IPR005548">
    <property type="entry name" value="Cell_div_FtsQ/DivIB_C"/>
</dbReference>
<comment type="subcellular location">
    <subcellularLocation>
        <location evidence="1">Membrane</location>
    </subcellularLocation>
</comment>
<evidence type="ECO:0000256" key="2">
    <source>
        <dbReference type="ARBA" id="ARBA00022475"/>
    </source>
</evidence>
<evidence type="ECO:0000256" key="3">
    <source>
        <dbReference type="ARBA" id="ARBA00022618"/>
    </source>
</evidence>
<reference evidence="10 11" key="1">
    <citation type="submission" date="2019-11" db="EMBL/GenBank/DDBJ databases">
        <authorList>
            <person name="Brisse S."/>
        </authorList>
    </citation>
    <scope>NUCLEOTIDE SEQUENCE [LARGE SCALE GENOMIC DNA]</scope>
    <source>
        <strain evidence="10">FRC0190</strain>
    </source>
</reference>
<dbReference type="Pfam" id="PF03799">
    <property type="entry name" value="FtsQ_DivIB_C"/>
    <property type="match status" value="1"/>
</dbReference>
<dbReference type="InterPro" id="IPR050487">
    <property type="entry name" value="FtsQ_DivIB"/>
</dbReference>
<dbReference type="AlphaFoldDB" id="A0A6I8MGQ8"/>
<evidence type="ECO:0000256" key="6">
    <source>
        <dbReference type="ARBA" id="ARBA00023136"/>
    </source>
</evidence>
<dbReference type="RefSeq" id="WP_155873438.1">
    <property type="nucleotide sequence ID" value="NZ_CP168248.1"/>
</dbReference>
<evidence type="ECO:0000256" key="1">
    <source>
        <dbReference type="ARBA" id="ARBA00004370"/>
    </source>
</evidence>
<evidence type="ECO:0000256" key="5">
    <source>
        <dbReference type="ARBA" id="ARBA00022989"/>
    </source>
</evidence>
<organism evidence="10 11">
    <name type="scientific">Corynebacterium rouxii</name>
    <dbReference type="NCBI Taxonomy" id="2719119"/>
    <lineage>
        <taxon>Bacteria</taxon>
        <taxon>Bacillati</taxon>
        <taxon>Actinomycetota</taxon>
        <taxon>Actinomycetes</taxon>
        <taxon>Mycobacteriales</taxon>
        <taxon>Corynebacteriaceae</taxon>
        <taxon>Corynebacterium</taxon>
    </lineage>
</organism>
<dbReference type="Pfam" id="PF08478">
    <property type="entry name" value="POTRA_1"/>
    <property type="match status" value="1"/>
</dbReference>
<keyword evidence="4" id="KW-0812">Transmembrane</keyword>
<dbReference type="InterPro" id="IPR034746">
    <property type="entry name" value="POTRA"/>
</dbReference>
<dbReference type="EMBL" id="LR738855">
    <property type="protein sequence ID" value="VZH85675.1"/>
    <property type="molecule type" value="Genomic_DNA"/>
</dbReference>
<dbReference type="Gene3D" id="3.10.20.310">
    <property type="entry name" value="membrane protein fhac"/>
    <property type="match status" value="1"/>
</dbReference>
<protein>
    <submittedName>
        <fullName evidence="10">Cell division protein FtsQ</fullName>
    </submittedName>
    <submittedName>
        <fullName evidence="9">FtsQ-type POTRA domain-containing protein</fullName>
    </submittedName>
</protein>
<dbReference type="EMBL" id="JARUHM010000010">
    <property type="protein sequence ID" value="MDT9411412.1"/>
    <property type="molecule type" value="Genomic_DNA"/>
</dbReference>
<dbReference type="PROSITE" id="PS51779">
    <property type="entry name" value="POTRA"/>
    <property type="match status" value="1"/>
</dbReference>
<keyword evidence="5" id="KW-1133">Transmembrane helix</keyword>
<sequence>MKKRIAIVSSIVLLIVAIAGGCLWAFPIMTVQKFEIDGAVRSSAEDVETASGIAKGTNIVRVAAHDAAGSVIQLPWVRSATVTRLFPNTVRIEVVERTDVGFVDRSDGQHLFDEKGRAFAIDSPSEGSVRVTSLSQDDPEVLSAVAETISAIDLGVRSTIDHIEAPDRYSLNLVLHDGRQIFWGSSESAHDKAATLMIALSRAEQRLDISGAPVIALR</sequence>
<dbReference type="GO" id="GO:0005886">
    <property type="term" value="C:plasma membrane"/>
    <property type="evidence" value="ECO:0007669"/>
    <property type="project" value="TreeGrafter"/>
</dbReference>
<reference evidence="9 12" key="2">
    <citation type="submission" date="2023-03" db="EMBL/GenBank/DDBJ databases">
        <title>Whole genome sequence of the first Corynebacterium rouxii strains isolated in Brazil: a recent member of Corynebacterium diphtheriae complex.</title>
        <authorList>
            <person name="Vieira V."/>
            <person name="Ramos J.N."/>
            <person name="Araujo M.R.B."/>
            <person name="Baio P.V."/>
            <person name="Sant'Anna L.O."/>
            <person name="Veras J.F.C."/>
            <person name="Vieira E.M.D."/>
            <person name="Sousa M.A.B."/>
            <person name="Camargo C.H."/>
            <person name="Sacchi C.T."/>
            <person name="Campos K.R."/>
            <person name="Santos M.B.N."/>
            <person name="Bokermann S."/>
            <person name="Alvim L.B."/>
            <person name="Santos L.S."/>
            <person name="Mattos-Guaraldi A.L."/>
        </authorList>
    </citation>
    <scope>NUCLEOTIDE SEQUENCE [LARGE SCALE GENOMIC DNA]</scope>
    <source>
        <strain evidence="9 12">70862</strain>
    </source>
</reference>
<dbReference type="GO" id="GO:0051301">
    <property type="term" value="P:cell division"/>
    <property type="evidence" value="ECO:0007669"/>
    <property type="project" value="UniProtKB-KW"/>
</dbReference>
<keyword evidence="3 10" id="KW-0132">Cell division</keyword>
<dbReference type="PANTHER" id="PTHR37820">
    <property type="entry name" value="CELL DIVISION PROTEIN DIVIB"/>
    <property type="match status" value="1"/>
</dbReference>
<evidence type="ECO:0000256" key="7">
    <source>
        <dbReference type="ARBA" id="ARBA00023306"/>
    </source>
</evidence>